<accession>A0A084R1P8</accession>
<evidence type="ECO:0000313" key="3">
    <source>
        <dbReference type="EMBL" id="KFA70133.1"/>
    </source>
</evidence>
<feature type="region of interest" description="Disordered" evidence="2">
    <location>
        <begin position="222"/>
        <end position="246"/>
    </location>
</feature>
<organism evidence="3 4">
    <name type="scientific">Stachybotrys chlorohalonatus (strain IBT 40285)</name>
    <dbReference type="NCBI Taxonomy" id="1283841"/>
    <lineage>
        <taxon>Eukaryota</taxon>
        <taxon>Fungi</taxon>
        <taxon>Dikarya</taxon>
        <taxon>Ascomycota</taxon>
        <taxon>Pezizomycotina</taxon>
        <taxon>Sordariomycetes</taxon>
        <taxon>Hypocreomycetidae</taxon>
        <taxon>Hypocreales</taxon>
        <taxon>Stachybotryaceae</taxon>
        <taxon>Stachybotrys</taxon>
    </lineage>
</organism>
<name>A0A084R1P8_STAC4</name>
<gene>
    <name evidence="3" type="ORF">S40285_10433</name>
</gene>
<proteinExistence type="predicted"/>
<keyword evidence="1" id="KW-0539">Nucleus</keyword>
<dbReference type="InParanoid" id="A0A084R1P8"/>
<dbReference type="PANTHER" id="PTHR47784:SF9">
    <property type="entry name" value="ZN(II)2CYS6 TRANSCRIPTION FACTOR (EUROFUNG)"/>
    <property type="match status" value="1"/>
</dbReference>
<dbReference type="PANTHER" id="PTHR47784">
    <property type="entry name" value="STEROL UPTAKE CONTROL PROTEIN 2"/>
    <property type="match status" value="1"/>
</dbReference>
<dbReference type="InterPro" id="IPR053157">
    <property type="entry name" value="Sterol_Uptake_Regulator"/>
</dbReference>
<dbReference type="GO" id="GO:0008270">
    <property type="term" value="F:zinc ion binding"/>
    <property type="evidence" value="ECO:0007669"/>
    <property type="project" value="InterPro"/>
</dbReference>
<dbReference type="EMBL" id="KL659302">
    <property type="protein sequence ID" value="KFA70133.1"/>
    <property type="molecule type" value="Genomic_DNA"/>
</dbReference>
<sequence>MDFDQRARILLPHHFNASTPNGVKRPFRQKTRAGCCDEAKPACQRCCRNSRPCVYEALPPKWRSEGHGAATPAVNLRGSSEAAAARRAPRSGNIHPLSATTALPFELSDAKNGTPSSVLMRHTHAHWDTIFPMPHGVAICELLKSDYVIRNAILALAACHLGYSSANPVQHRIAEYYLGGLAITGCRELVSKSPRELGEKGVRSLLTATIFISLLGYHSPNSEVEPRHTKPDTSQPTNHDIDASRRAASQNSFDTAAYSWAFSPQGDRPDWITLQSANRFSVYKVSLVNSRVDVHSSMGFLAGILLGDETKPWAETALTRDFSDAPAHWLRLYELSDIQPPFRPDAVLTAGPREAYGVCISILLFLRQVEPVRRNVSQVLQFIIKMPPAMRQLMKDGDVRAFALFGVWLGLMCRFEGLWWCERKVQRNYQTVLAWLVSLKLTELPGQEGLDWSAILDDIQSAPNPDTWRTTIVKEQSEEFG</sequence>
<dbReference type="AlphaFoldDB" id="A0A084R1P8"/>
<reference evidence="3 4" key="1">
    <citation type="journal article" date="2014" name="BMC Genomics">
        <title>Comparative genome sequencing reveals chemotype-specific gene clusters in the toxigenic black mold Stachybotrys.</title>
        <authorList>
            <person name="Semeiks J."/>
            <person name="Borek D."/>
            <person name="Otwinowski Z."/>
            <person name="Grishin N.V."/>
        </authorList>
    </citation>
    <scope>NUCLEOTIDE SEQUENCE [LARGE SCALE GENOMIC DNA]</scope>
    <source>
        <strain evidence="3 4">IBT 40285</strain>
    </source>
</reference>
<dbReference type="STRING" id="1283841.A0A084R1P8"/>
<keyword evidence="4" id="KW-1185">Reference proteome</keyword>
<evidence type="ECO:0000256" key="1">
    <source>
        <dbReference type="ARBA" id="ARBA00023242"/>
    </source>
</evidence>
<evidence type="ECO:0000313" key="4">
    <source>
        <dbReference type="Proteomes" id="UP000028524"/>
    </source>
</evidence>
<dbReference type="GO" id="GO:0001228">
    <property type="term" value="F:DNA-binding transcription activator activity, RNA polymerase II-specific"/>
    <property type="evidence" value="ECO:0007669"/>
    <property type="project" value="TreeGrafter"/>
</dbReference>
<dbReference type="CDD" id="cd00067">
    <property type="entry name" value="GAL4"/>
    <property type="match status" value="1"/>
</dbReference>
<evidence type="ECO:0008006" key="5">
    <source>
        <dbReference type="Google" id="ProtNLM"/>
    </source>
</evidence>
<dbReference type="Proteomes" id="UP000028524">
    <property type="component" value="Unassembled WGS sequence"/>
</dbReference>
<protein>
    <recommendedName>
        <fullName evidence="5">Zn(2)-C6 fungal-type domain-containing protein</fullName>
    </recommendedName>
</protein>
<dbReference type="OrthoDB" id="3546279at2759"/>
<dbReference type="HOGENOM" id="CLU_024934_9_1_1"/>
<dbReference type="InterPro" id="IPR001138">
    <property type="entry name" value="Zn2Cys6_DnaBD"/>
</dbReference>
<evidence type="ECO:0000256" key="2">
    <source>
        <dbReference type="SAM" id="MobiDB-lite"/>
    </source>
</evidence>